<reference evidence="9" key="3">
    <citation type="submission" date="2023-05" db="EMBL/GenBank/DDBJ databases">
        <authorList>
            <person name="Smith C.H."/>
        </authorList>
    </citation>
    <scope>NUCLEOTIDE SEQUENCE</scope>
    <source>
        <strain evidence="9">CHS0354</strain>
        <tissue evidence="9">Mantle</tissue>
    </source>
</reference>
<feature type="domain" description="CTLH" evidence="7">
    <location>
        <begin position="153"/>
        <end position="210"/>
    </location>
</feature>
<accession>A0AAE0SWA3</accession>
<sequence>MESCLAVEREIDKVLSKFSGVRDHMNYTIDELIKSAENICYELSNGTVDRELTATQSIILNQTVKRIKEAVCRIGSEHKDLHSTVSKVGKAIDRNFVSDFCAVAKEGAFEDESTRNLLSEVVCEHFLRQGKLDIAEALNEEAGLNIDESQMEPFLELHRILGALKQRNLGPALRWAAAHRDQLLEQNSTLEFRLHRLQFINLVRWGPEKQAEVLQYARHFAPFATQHAKELQILMGSLLFLRQGLENSPYAYLLDPIYWDELCDIFTRDSCSLMGMSVESPLSVSIRAGCMALPPLLNIRQIMLQRQVSGVWSNKDELPVEIDLGKDYRYHSIFACPILRQQSTENNPPVRLVCGHVISRDALNKLSTGNKVKCPYCPIEQSPSEVKQLVF</sequence>
<dbReference type="InterPro" id="IPR006594">
    <property type="entry name" value="LisH"/>
</dbReference>
<organism evidence="9 10">
    <name type="scientific">Potamilus streckersoni</name>
    <dbReference type="NCBI Taxonomy" id="2493646"/>
    <lineage>
        <taxon>Eukaryota</taxon>
        <taxon>Metazoa</taxon>
        <taxon>Spiralia</taxon>
        <taxon>Lophotrochozoa</taxon>
        <taxon>Mollusca</taxon>
        <taxon>Bivalvia</taxon>
        <taxon>Autobranchia</taxon>
        <taxon>Heteroconchia</taxon>
        <taxon>Palaeoheterodonta</taxon>
        <taxon>Unionida</taxon>
        <taxon>Unionoidea</taxon>
        <taxon>Unionidae</taxon>
        <taxon>Ambleminae</taxon>
        <taxon>Lampsilini</taxon>
        <taxon>Potamilus</taxon>
    </lineage>
</organism>
<evidence type="ECO:0008006" key="11">
    <source>
        <dbReference type="Google" id="ProtNLM"/>
    </source>
</evidence>
<dbReference type="GO" id="GO:0043161">
    <property type="term" value="P:proteasome-mediated ubiquitin-dependent protein catabolic process"/>
    <property type="evidence" value="ECO:0007669"/>
    <property type="project" value="InterPro"/>
</dbReference>
<evidence type="ECO:0000259" key="7">
    <source>
        <dbReference type="PROSITE" id="PS50897"/>
    </source>
</evidence>
<dbReference type="GO" id="GO:0005737">
    <property type="term" value="C:cytoplasm"/>
    <property type="evidence" value="ECO:0007669"/>
    <property type="project" value="UniProtKB-SubCell"/>
</dbReference>
<keyword evidence="2" id="KW-0963">Cytoplasm</keyword>
<comment type="caution">
    <text evidence="9">The sequence shown here is derived from an EMBL/GenBank/DDBJ whole genome shotgun (WGS) entry which is preliminary data.</text>
</comment>
<protein>
    <recommendedName>
        <fullName evidence="11">RING-type E3 ubiquitin transferase</fullName>
    </recommendedName>
</protein>
<dbReference type="InterPro" id="IPR013144">
    <property type="entry name" value="CRA_dom"/>
</dbReference>
<dbReference type="GO" id="GO:0005634">
    <property type="term" value="C:nucleus"/>
    <property type="evidence" value="ECO:0007669"/>
    <property type="project" value="TreeGrafter"/>
</dbReference>
<dbReference type="Pfam" id="PF10607">
    <property type="entry name" value="CTLH"/>
    <property type="match status" value="1"/>
</dbReference>
<dbReference type="Gene3D" id="3.30.40.10">
    <property type="entry name" value="Zinc/RING finger domain, C3HC4 (zinc finger)"/>
    <property type="match status" value="1"/>
</dbReference>
<dbReference type="GO" id="GO:0061630">
    <property type="term" value="F:ubiquitin protein ligase activity"/>
    <property type="evidence" value="ECO:0007669"/>
    <property type="project" value="InterPro"/>
</dbReference>
<keyword evidence="3" id="KW-0479">Metal-binding</keyword>
<feature type="domain" description="RING-Gid-type" evidence="8">
    <location>
        <begin position="336"/>
        <end position="377"/>
    </location>
</feature>
<comment type="subcellular location">
    <subcellularLocation>
        <location evidence="1">Cytoplasm</location>
    </subcellularLocation>
</comment>
<evidence type="ECO:0000313" key="10">
    <source>
        <dbReference type="Proteomes" id="UP001195483"/>
    </source>
</evidence>
<reference evidence="9" key="2">
    <citation type="journal article" date="2021" name="Genome Biol. Evol.">
        <title>Developing a high-quality reference genome for a parasitic bivalve with doubly uniparental inheritance (Bivalvia: Unionida).</title>
        <authorList>
            <person name="Smith C.H."/>
        </authorList>
    </citation>
    <scope>NUCLEOTIDE SEQUENCE</scope>
    <source>
        <strain evidence="9">CHS0354</strain>
        <tissue evidence="9">Mantle</tissue>
    </source>
</reference>
<dbReference type="SMART" id="SM00757">
    <property type="entry name" value="CRA"/>
    <property type="match status" value="1"/>
</dbReference>
<evidence type="ECO:0000256" key="3">
    <source>
        <dbReference type="ARBA" id="ARBA00022723"/>
    </source>
</evidence>
<dbReference type="PROSITE" id="PS50896">
    <property type="entry name" value="LISH"/>
    <property type="match status" value="1"/>
</dbReference>
<dbReference type="GO" id="GO:0008270">
    <property type="term" value="F:zinc ion binding"/>
    <property type="evidence" value="ECO:0007669"/>
    <property type="project" value="UniProtKB-KW"/>
</dbReference>
<dbReference type="InterPro" id="IPR024964">
    <property type="entry name" value="CTLH/CRA"/>
</dbReference>
<keyword evidence="4 6" id="KW-0863">Zinc-finger</keyword>
<keyword evidence="5" id="KW-0862">Zinc</keyword>
<dbReference type="SUPFAM" id="SSF57850">
    <property type="entry name" value="RING/U-box"/>
    <property type="match status" value="1"/>
</dbReference>
<dbReference type="PANTHER" id="PTHR12170">
    <property type="entry name" value="MACROPHAGE ERYTHROBLAST ATTACHER-RELATED"/>
    <property type="match status" value="1"/>
</dbReference>
<reference evidence="9" key="1">
    <citation type="journal article" date="2021" name="Genome Biol. Evol.">
        <title>A High-Quality Reference Genome for a Parasitic Bivalve with Doubly Uniparental Inheritance (Bivalvia: Unionida).</title>
        <authorList>
            <person name="Smith C.H."/>
        </authorList>
    </citation>
    <scope>NUCLEOTIDE SEQUENCE</scope>
    <source>
        <strain evidence="9">CHS0354</strain>
    </source>
</reference>
<evidence type="ECO:0000256" key="4">
    <source>
        <dbReference type="ARBA" id="ARBA00022771"/>
    </source>
</evidence>
<feature type="zinc finger region" description="RING-Gid-type" evidence="6">
    <location>
        <begin position="336"/>
        <end position="377"/>
    </location>
</feature>
<evidence type="ECO:0000259" key="8">
    <source>
        <dbReference type="PROSITE" id="PS51867"/>
    </source>
</evidence>
<evidence type="ECO:0000256" key="1">
    <source>
        <dbReference type="ARBA" id="ARBA00004496"/>
    </source>
</evidence>
<gene>
    <name evidence="9" type="ORF">CHS0354_036420</name>
</gene>
<dbReference type="Pfam" id="PF13445">
    <property type="entry name" value="zf-RING_UBOX"/>
    <property type="match status" value="1"/>
</dbReference>
<dbReference type="PANTHER" id="PTHR12170:SF3">
    <property type="entry name" value="GH10162P"/>
    <property type="match status" value="1"/>
</dbReference>
<dbReference type="AlphaFoldDB" id="A0AAE0SWA3"/>
<evidence type="ECO:0000256" key="2">
    <source>
        <dbReference type="ARBA" id="ARBA00022490"/>
    </source>
</evidence>
<dbReference type="InterPro" id="IPR006595">
    <property type="entry name" value="CTLH_C"/>
</dbReference>
<evidence type="ECO:0000256" key="5">
    <source>
        <dbReference type="ARBA" id="ARBA00022833"/>
    </source>
</evidence>
<name>A0AAE0SWA3_9BIVA</name>
<dbReference type="InterPro" id="IPR027370">
    <property type="entry name" value="Znf-RING_euk"/>
</dbReference>
<dbReference type="FunFam" id="3.30.40.10:FF:000143">
    <property type="entry name" value="Regulator of gluconeogenesis Rmd5"/>
    <property type="match status" value="1"/>
</dbReference>
<keyword evidence="10" id="KW-1185">Reference proteome</keyword>
<dbReference type="Proteomes" id="UP001195483">
    <property type="component" value="Unassembled WGS sequence"/>
</dbReference>
<dbReference type="InterPro" id="IPR044063">
    <property type="entry name" value="ZF_RING_GID"/>
</dbReference>
<dbReference type="InterPro" id="IPR013083">
    <property type="entry name" value="Znf_RING/FYVE/PHD"/>
</dbReference>
<dbReference type="GO" id="GO:0034657">
    <property type="term" value="C:GID complex"/>
    <property type="evidence" value="ECO:0007669"/>
    <property type="project" value="TreeGrafter"/>
</dbReference>
<dbReference type="PROSITE" id="PS50897">
    <property type="entry name" value="CTLH"/>
    <property type="match status" value="1"/>
</dbReference>
<evidence type="ECO:0000313" key="9">
    <source>
        <dbReference type="EMBL" id="KAK3599405.1"/>
    </source>
</evidence>
<dbReference type="InterPro" id="IPR045098">
    <property type="entry name" value="Fyv10_fam"/>
</dbReference>
<dbReference type="SMART" id="SM00668">
    <property type="entry name" value="CTLH"/>
    <property type="match status" value="1"/>
</dbReference>
<dbReference type="EMBL" id="JAEAOA010002130">
    <property type="protein sequence ID" value="KAK3599405.1"/>
    <property type="molecule type" value="Genomic_DNA"/>
</dbReference>
<proteinExistence type="predicted"/>
<dbReference type="PROSITE" id="PS51867">
    <property type="entry name" value="ZF_RING_GID"/>
    <property type="match status" value="1"/>
</dbReference>
<evidence type="ECO:0000256" key="6">
    <source>
        <dbReference type="PROSITE-ProRule" id="PRU01215"/>
    </source>
</evidence>